<gene>
    <name evidence="1" type="ORF">DFH08DRAFT_1049759</name>
</gene>
<dbReference type="EMBL" id="JARIHO010000081">
    <property type="protein sequence ID" value="KAJ7309450.1"/>
    <property type="molecule type" value="Genomic_DNA"/>
</dbReference>
<reference evidence="1" key="1">
    <citation type="submission" date="2023-03" db="EMBL/GenBank/DDBJ databases">
        <title>Massive genome expansion in bonnet fungi (Mycena s.s.) driven by repeated elements and novel gene families across ecological guilds.</title>
        <authorList>
            <consortium name="Lawrence Berkeley National Laboratory"/>
            <person name="Harder C.B."/>
            <person name="Miyauchi S."/>
            <person name="Viragh M."/>
            <person name="Kuo A."/>
            <person name="Thoen E."/>
            <person name="Andreopoulos B."/>
            <person name="Lu D."/>
            <person name="Skrede I."/>
            <person name="Drula E."/>
            <person name="Henrissat B."/>
            <person name="Morin E."/>
            <person name="Kohler A."/>
            <person name="Barry K."/>
            <person name="LaButti K."/>
            <person name="Morin E."/>
            <person name="Salamov A."/>
            <person name="Lipzen A."/>
            <person name="Mereny Z."/>
            <person name="Hegedus B."/>
            <person name="Baldrian P."/>
            <person name="Stursova M."/>
            <person name="Weitz H."/>
            <person name="Taylor A."/>
            <person name="Grigoriev I.V."/>
            <person name="Nagy L.G."/>
            <person name="Martin F."/>
            <person name="Kauserud H."/>
        </authorList>
    </citation>
    <scope>NUCLEOTIDE SEQUENCE</scope>
    <source>
        <strain evidence="1">CBHHK002</strain>
    </source>
</reference>
<sequence length="302" mass="33916">MSVCERIPYLYPAAAVLSPQDNSPWTADGGGEATKWRCTIWRWGKHTHTKPRRFVKETIDASYTGLKESTINRLFLPYPTEWETFIHDRKTAGISRKLNNIFSLTAIGVCDGDFIKFADGISAVNLAGGRTYHRMLPAHEGQHAIRWFIHDPSAMFTKGAEMDIPHSWIDSALKGLERVNPYIAELENLKFYPNLDNDDIALHIEHSDGISDEVAAIVSLAPASPPSRRKLVIRRKGQAEPVFLDLLSPFVEPLHYLMLLPHGTLVVCNAPYLQEHQIQPVAMVSDTVLHECGADVHIFSIK</sequence>
<dbReference type="AlphaFoldDB" id="A0AAD6Z7B2"/>
<accession>A0AAD6Z7B2</accession>
<protein>
    <submittedName>
        <fullName evidence="1">Uncharacterized protein</fullName>
    </submittedName>
</protein>
<proteinExistence type="predicted"/>
<name>A0AAD6Z7B2_9AGAR</name>
<comment type="caution">
    <text evidence="1">The sequence shown here is derived from an EMBL/GenBank/DDBJ whole genome shotgun (WGS) entry which is preliminary data.</text>
</comment>
<organism evidence="1 2">
    <name type="scientific">Mycena albidolilacea</name>
    <dbReference type="NCBI Taxonomy" id="1033008"/>
    <lineage>
        <taxon>Eukaryota</taxon>
        <taxon>Fungi</taxon>
        <taxon>Dikarya</taxon>
        <taxon>Basidiomycota</taxon>
        <taxon>Agaricomycotina</taxon>
        <taxon>Agaricomycetes</taxon>
        <taxon>Agaricomycetidae</taxon>
        <taxon>Agaricales</taxon>
        <taxon>Marasmiineae</taxon>
        <taxon>Mycenaceae</taxon>
        <taxon>Mycena</taxon>
    </lineage>
</organism>
<evidence type="ECO:0000313" key="1">
    <source>
        <dbReference type="EMBL" id="KAJ7309450.1"/>
    </source>
</evidence>
<dbReference type="Proteomes" id="UP001218218">
    <property type="component" value="Unassembled WGS sequence"/>
</dbReference>
<evidence type="ECO:0000313" key="2">
    <source>
        <dbReference type="Proteomes" id="UP001218218"/>
    </source>
</evidence>
<keyword evidence="2" id="KW-1185">Reference proteome</keyword>